<dbReference type="EMBL" id="LCDF01000001">
    <property type="protein sequence ID" value="KKS48929.1"/>
    <property type="molecule type" value="Genomic_DNA"/>
</dbReference>
<name>A0A0G0ZJS7_9BACT</name>
<sequence>MSADNPNPPPRSRIRPGSAVWIIEKENYGTDKYRQGIVQDILTSKENHPRGVKVRLTNGIIGRVQWLMSE</sequence>
<reference evidence="1 2" key="1">
    <citation type="journal article" date="2015" name="Nature">
        <title>rRNA introns, odd ribosomes, and small enigmatic genomes across a large radiation of phyla.</title>
        <authorList>
            <person name="Brown C.T."/>
            <person name="Hug L.A."/>
            <person name="Thomas B.C."/>
            <person name="Sharon I."/>
            <person name="Castelle C.J."/>
            <person name="Singh A."/>
            <person name="Wilkins M.J."/>
            <person name="Williams K.H."/>
            <person name="Banfield J.F."/>
        </authorList>
    </citation>
    <scope>NUCLEOTIDE SEQUENCE [LARGE SCALE GENOMIC DNA]</scope>
</reference>
<dbReference type="Proteomes" id="UP000034036">
    <property type="component" value="Unassembled WGS sequence"/>
</dbReference>
<dbReference type="InterPro" id="IPR019240">
    <property type="entry name" value="DUF2196"/>
</dbReference>
<dbReference type="PANTHER" id="PTHR40069:SF1">
    <property type="entry name" value="YWBE PROTEIN"/>
    <property type="match status" value="1"/>
</dbReference>
<gene>
    <name evidence="1" type="ORF">UV11_C0001G0024</name>
</gene>
<evidence type="ECO:0008006" key="3">
    <source>
        <dbReference type="Google" id="ProtNLM"/>
    </source>
</evidence>
<dbReference type="AlphaFoldDB" id="A0A0G0ZJS7"/>
<evidence type="ECO:0000313" key="2">
    <source>
        <dbReference type="Proteomes" id="UP000034036"/>
    </source>
</evidence>
<protein>
    <recommendedName>
        <fullName evidence="3">YwbE family protein</fullName>
    </recommendedName>
</protein>
<proteinExistence type="predicted"/>
<dbReference type="PANTHER" id="PTHR40069">
    <property type="entry name" value="YWBE PROTEIN"/>
    <property type="match status" value="1"/>
</dbReference>
<accession>A0A0G0ZJS7</accession>
<dbReference type="STRING" id="1618659.UV11_C0001G0024"/>
<comment type="caution">
    <text evidence="1">The sequence shown here is derived from an EMBL/GenBank/DDBJ whole genome shotgun (WGS) entry which is preliminary data.</text>
</comment>
<evidence type="ECO:0000313" key="1">
    <source>
        <dbReference type="EMBL" id="KKS48929.1"/>
    </source>
</evidence>
<dbReference type="NCBIfam" id="TIGR03833">
    <property type="entry name" value="YwbE family protein"/>
    <property type="match status" value="1"/>
</dbReference>
<dbReference type="Pfam" id="PF09962">
    <property type="entry name" value="DUF2196"/>
    <property type="match status" value="1"/>
</dbReference>
<organism evidence="1 2">
    <name type="scientific">Candidatus Giovannonibacteria bacterium GW2011_GWF2_42_19</name>
    <dbReference type="NCBI Taxonomy" id="1618659"/>
    <lineage>
        <taxon>Bacteria</taxon>
        <taxon>Candidatus Giovannoniibacteriota</taxon>
    </lineage>
</organism>